<dbReference type="InterPro" id="IPR005027">
    <property type="entry name" value="Glyco_trans_43"/>
</dbReference>
<evidence type="ECO:0000256" key="14">
    <source>
        <dbReference type="ARBA" id="ARBA00023211"/>
    </source>
</evidence>
<evidence type="ECO:0000256" key="18">
    <source>
        <dbReference type="PIRSR" id="PIRSR605027-6"/>
    </source>
</evidence>
<evidence type="ECO:0000256" key="12">
    <source>
        <dbReference type="ARBA" id="ARBA00023136"/>
    </source>
</evidence>
<evidence type="ECO:0000256" key="8">
    <source>
        <dbReference type="ARBA" id="ARBA00022723"/>
    </source>
</evidence>
<keyword evidence="10 19" id="KW-1133">Transmembrane helix</keyword>
<dbReference type="EC" id="2.4.1.135" evidence="5 19"/>
<dbReference type="AlphaFoldDB" id="A0A1B0C836"/>
<dbReference type="FunFam" id="3.90.550.10:FF:000044">
    <property type="entry name" value="Galactosylgalactosylxylosylprotein 3-beta-glucuronosyltransferase"/>
    <property type="match status" value="1"/>
</dbReference>
<comment type="subcellular location">
    <subcellularLocation>
        <location evidence="2 19">Golgi apparatus membrane</location>
        <topology evidence="2 19">Single-pass type II membrane protein</topology>
    </subcellularLocation>
</comment>
<evidence type="ECO:0000256" key="1">
    <source>
        <dbReference type="ARBA" id="ARBA00001936"/>
    </source>
</evidence>
<dbReference type="GO" id="GO:0005975">
    <property type="term" value="P:carbohydrate metabolic process"/>
    <property type="evidence" value="ECO:0007669"/>
    <property type="project" value="TreeGrafter"/>
</dbReference>
<evidence type="ECO:0000256" key="6">
    <source>
        <dbReference type="ARBA" id="ARBA00022679"/>
    </source>
</evidence>
<accession>A0A1B0C836</accession>
<keyword evidence="11 19" id="KW-0333">Golgi apparatus</keyword>
<evidence type="ECO:0000256" key="3">
    <source>
        <dbReference type="ARBA" id="ARBA00004922"/>
    </source>
</evidence>
<organism evidence="21 22">
    <name type="scientific">Lutzomyia longipalpis</name>
    <name type="common">Sand fly</name>
    <dbReference type="NCBI Taxonomy" id="7200"/>
    <lineage>
        <taxon>Eukaryota</taxon>
        <taxon>Metazoa</taxon>
        <taxon>Ecdysozoa</taxon>
        <taxon>Arthropoda</taxon>
        <taxon>Hexapoda</taxon>
        <taxon>Insecta</taxon>
        <taxon>Pterygota</taxon>
        <taxon>Neoptera</taxon>
        <taxon>Endopterygota</taxon>
        <taxon>Diptera</taxon>
        <taxon>Nematocera</taxon>
        <taxon>Psychodoidea</taxon>
        <taxon>Psychodidae</taxon>
        <taxon>Lutzomyia</taxon>
        <taxon>Lutzomyia</taxon>
    </lineage>
</organism>
<feature type="active site" description="Proton donor/acceptor" evidence="16">
    <location>
        <position position="263"/>
    </location>
</feature>
<comment type="catalytic activity">
    <reaction evidence="15 19">
        <text>3-O-(beta-D-galactosyl-(1-&gt;3)-beta-D-galactosyl-(1-&gt;4)-beta-D-xylosyl)-L-seryl-[protein] + UDP-alpha-D-glucuronate = 3-O-(beta-D-GlcA-(1-&gt;3)-beta-D-Gal-(1-&gt;3)-beta-D-Gal-(1-&gt;4)-beta-D-Xyl)-L-seryl-[protein] + UDP + H(+)</text>
        <dbReference type="Rhea" id="RHEA:24168"/>
        <dbReference type="Rhea" id="RHEA-COMP:12571"/>
        <dbReference type="Rhea" id="RHEA-COMP:12573"/>
        <dbReference type="ChEBI" id="CHEBI:15378"/>
        <dbReference type="ChEBI" id="CHEBI:58052"/>
        <dbReference type="ChEBI" id="CHEBI:58223"/>
        <dbReference type="ChEBI" id="CHEBI:132090"/>
        <dbReference type="ChEBI" id="CHEBI:132093"/>
        <dbReference type="EC" id="2.4.1.135"/>
    </reaction>
</comment>
<name>A0A1B0C836_LUTLO</name>
<evidence type="ECO:0000256" key="19">
    <source>
        <dbReference type="RuleBase" id="RU363127"/>
    </source>
</evidence>
<dbReference type="KEGG" id="lll:129791358"/>
<dbReference type="PANTHER" id="PTHR10896:SF51">
    <property type="entry name" value="GALACTOSYLGALACTOSYLXYLOSYLPROTEIN 3-BETA-GLUCURONOSYLTRANSFERASE S"/>
    <property type="match status" value="1"/>
</dbReference>
<evidence type="ECO:0000256" key="17">
    <source>
        <dbReference type="PIRSR" id="PIRSR605027-3"/>
    </source>
</evidence>
<keyword evidence="22" id="KW-1185">Reference proteome</keyword>
<dbReference type="GO" id="GO:0015018">
    <property type="term" value="F:galactosylgalactosylxylosylprotein 3-beta-glucuronosyltransferase activity"/>
    <property type="evidence" value="ECO:0007669"/>
    <property type="project" value="UniProtKB-UniRule"/>
</dbReference>
<evidence type="ECO:0000256" key="10">
    <source>
        <dbReference type="ARBA" id="ARBA00022989"/>
    </source>
</evidence>
<feature type="transmembrane region" description="Helical" evidence="19">
    <location>
        <begin position="21"/>
        <end position="37"/>
    </location>
</feature>
<keyword evidence="14 17" id="KW-0464">Manganese</keyword>
<dbReference type="VEuPathDB" id="VectorBase:LLOJ000049"/>
<proteinExistence type="inferred from homology"/>
<evidence type="ECO:0000256" key="4">
    <source>
        <dbReference type="ARBA" id="ARBA00007706"/>
    </source>
</evidence>
<dbReference type="EnsemblMetazoa" id="LLOJ000049-RA">
    <property type="protein sequence ID" value="LLOJ000049-PA"/>
    <property type="gene ID" value="LLOJ000049"/>
</dbReference>
<reference evidence="20" key="2">
    <citation type="journal article" date="2020" name="BMC">
        <title>Leishmania infection induces a limited differential gene expression in the sand fly midgut.</title>
        <authorList>
            <person name="Coutinho-Abreu I.V."/>
            <person name="Serafim T.D."/>
            <person name="Meneses C."/>
            <person name="Kamhawi S."/>
            <person name="Oliveira F."/>
            <person name="Valenzuela J.G."/>
        </authorList>
    </citation>
    <scope>NUCLEOTIDE SEQUENCE</scope>
    <source>
        <strain evidence="20">Jacobina</strain>
        <tissue evidence="20">Midgut</tissue>
    </source>
</reference>
<keyword evidence="7 19" id="KW-0812">Transmembrane</keyword>
<evidence type="ECO:0000256" key="9">
    <source>
        <dbReference type="ARBA" id="ARBA00022968"/>
    </source>
</evidence>
<dbReference type="SUPFAM" id="SSF53448">
    <property type="entry name" value="Nucleotide-diphospho-sugar transferases"/>
    <property type="match status" value="1"/>
</dbReference>
<keyword evidence="8 17" id="KW-0479">Metal-binding</keyword>
<comment type="pathway">
    <text evidence="3 19">Protein modification; protein glycosylation.</text>
</comment>
<evidence type="ECO:0000256" key="2">
    <source>
        <dbReference type="ARBA" id="ARBA00004323"/>
    </source>
</evidence>
<evidence type="ECO:0000256" key="16">
    <source>
        <dbReference type="PIRSR" id="PIRSR605027-1"/>
    </source>
</evidence>
<evidence type="ECO:0000313" key="20">
    <source>
        <dbReference type="EMBL" id="MBC1171911.1"/>
    </source>
</evidence>
<dbReference type="CDD" id="cd00218">
    <property type="entry name" value="GlcAT-I"/>
    <property type="match status" value="1"/>
</dbReference>
<dbReference type="Pfam" id="PF03360">
    <property type="entry name" value="Glyco_transf_43"/>
    <property type="match status" value="1"/>
</dbReference>
<protein>
    <recommendedName>
        <fullName evidence="5 19">Galactosylgalactosylxylosylprotein 3-beta-glucuronosyltransferase</fullName>
        <ecNumber evidence="5 19">2.4.1.135</ecNumber>
    </recommendedName>
</protein>
<evidence type="ECO:0000313" key="21">
    <source>
        <dbReference type="EnsemblMetazoa" id="LLOJ000049-PA"/>
    </source>
</evidence>
<dbReference type="VEuPathDB" id="VectorBase:LLONM1_001058"/>
<sequence>MIEKFSRWKLGNFTIFHCRNTFGVCGLLFLLFLYIFWTSSEGVKLYEAVSDTETISICNVNLQDYRKFNQRISSWPMIYFVTPTYPRREQIAELTRLGQTLMHIPNLHWIVADDVDTCNNYLDFIIKDFGIPYTHISSPMPDIYRSKNTIPRGVANRRAALSWIRNNNIRSGVLYFGDDDNTFSLRLFTEIRSTKRVSMFPVGLIGKYGVSAPIVKNGRVVGFFDSWPAKRQWPVDMAGFAVNLEYLSHHPNATMPYKAGYEEDEFLKSINLTIDEIEPKANNCTEIFVWHTQTTKVKASVIKIDDNVIESDKTSLGPLLKHLNSMGISHPSSTSGVNAEIIKNGKMRPISTLF</sequence>
<evidence type="ECO:0000256" key="13">
    <source>
        <dbReference type="ARBA" id="ARBA00023180"/>
    </source>
</evidence>
<reference evidence="22" key="1">
    <citation type="submission" date="2012-05" db="EMBL/GenBank/DDBJ databases">
        <title>Whole Genome Assembly of Lutzomyia longipalpis.</title>
        <authorList>
            <person name="Richards S."/>
            <person name="Qu C."/>
            <person name="Dillon R."/>
            <person name="Worley K."/>
            <person name="Scherer S."/>
            <person name="Batterton M."/>
            <person name="Taylor A."/>
            <person name="Hawes A."/>
            <person name="Hernandez B."/>
            <person name="Kovar C."/>
            <person name="Mandapat C."/>
            <person name="Pham C."/>
            <person name="Qu C."/>
            <person name="Jing C."/>
            <person name="Bess C."/>
            <person name="Bandaranaike D."/>
            <person name="Ngo D."/>
            <person name="Ongeri F."/>
            <person name="Arias F."/>
            <person name="Lara F."/>
            <person name="Weissenberger G."/>
            <person name="Kamau G."/>
            <person name="Han H."/>
            <person name="Shen H."/>
            <person name="Dinh H."/>
            <person name="Khalil I."/>
            <person name="Jones J."/>
            <person name="Shafer J."/>
            <person name="Jayaseelan J."/>
            <person name="Quiroz J."/>
            <person name="Blankenburg K."/>
            <person name="Nguyen L."/>
            <person name="Jackson L."/>
            <person name="Francisco L."/>
            <person name="Tang L.-Y."/>
            <person name="Pu L.-L."/>
            <person name="Perales L."/>
            <person name="Lorensuhewa L."/>
            <person name="Munidasa M."/>
            <person name="Coyle M."/>
            <person name="Taylor M."/>
            <person name="Puazo M."/>
            <person name="Firestine M."/>
            <person name="Scheel M."/>
            <person name="Javaid M."/>
            <person name="Wang M."/>
            <person name="Li M."/>
            <person name="Tabassum N."/>
            <person name="Saada N."/>
            <person name="Osuji N."/>
            <person name="Aqrawi P."/>
            <person name="Fu Q."/>
            <person name="Thornton R."/>
            <person name="Raj R."/>
            <person name="Goodspeed R."/>
            <person name="Mata R."/>
            <person name="Najjar R."/>
            <person name="Gubbala S."/>
            <person name="Lee S."/>
            <person name="Denson S."/>
            <person name="Patil S."/>
            <person name="Macmil S."/>
            <person name="Qi S."/>
            <person name="Matskevitch T."/>
            <person name="Palculict T."/>
            <person name="Mathew T."/>
            <person name="Vee V."/>
            <person name="Velamala V."/>
            <person name="Korchina V."/>
            <person name="Cai W."/>
            <person name="Liu W."/>
            <person name="Dai W."/>
            <person name="Zou X."/>
            <person name="Zhu Y."/>
            <person name="Zhang Y."/>
            <person name="Wu Y.-Q."/>
            <person name="Xin Y."/>
            <person name="Nazarath L."/>
            <person name="Kovar C."/>
            <person name="Han Y."/>
            <person name="Muzny D."/>
            <person name="Gibbs R."/>
        </authorList>
    </citation>
    <scope>NUCLEOTIDE SEQUENCE [LARGE SCALE GENOMIC DNA]</scope>
    <source>
        <strain evidence="22">Jacobina</strain>
    </source>
</reference>
<feature type="glycosylation site" description="N-linked (GlcNAc...) asparagine" evidence="18">
    <location>
        <position position="283"/>
    </location>
</feature>
<dbReference type="GO" id="GO:0000139">
    <property type="term" value="C:Golgi membrane"/>
    <property type="evidence" value="ECO:0007669"/>
    <property type="project" value="UniProtKB-SubCell"/>
</dbReference>
<dbReference type="EMBL" id="GITU01003208">
    <property type="protein sequence ID" value="MBC1171911.1"/>
    <property type="molecule type" value="Transcribed_RNA"/>
</dbReference>
<dbReference type="OrthoDB" id="675023at2759"/>
<evidence type="ECO:0000256" key="15">
    <source>
        <dbReference type="ARBA" id="ARBA00047979"/>
    </source>
</evidence>
<evidence type="ECO:0000256" key="11">
    <source>
        <dbReference type="ARBA" id="ARBA00023034"/>
    </source>
</evidence>
<dbReference type="Proteomes" id="UP000092461">
    <property type="component" value="Unassembled WGS sequence"/>
</dbReference>
<comment type="cofactor">
    <cofactor evidence="1 17 19">
        <name>Mn(2+)</name>
        <dbReference type="ChEBI" id="CHEBI:29035"/>
    </cofactor>
</comment>
<comment type="similarity">
    <text evidence="4 19">Belongs to the glycosyltransferase 43 family.</text>
</comment>
<evidence type="ECO:0000256" key="5">
    <source>
        <dbReference type="ARBA" id="ARBA00012641"/>
    </source>
</evidence>
<keyword evidence="12 19" id="KW-0472">Membrane</keyword>
<dbReference type="Gene3D" id="3.90.550.10">
    <property type="entry name" value="Spore Coat Polysaccharide Biosynthesis Protein SpsA, Chain A"/>
    <property type="match status" value="1"/>
</dbReference>
<dbReference type="InterPro" id="IPR029044">
    <property type="entry name" value="Nucleotide-diphossugar_trans"/>
</dbReference>
<dbReference type="GeneID" id="129791358"/>
<dbReference type="UniPathway" id="UPA00378"/>
<keyword evidence="9 19" id="KW-0735">Signal-anchor</keyword>
<keyword evidence="6 19" id="KW-0808">Transferase</keyword>
<dbReference type="EMBL" id="AJWK01000126">
    <property type="status" value="NOT_ANNOTATED_CDS"/>
    <property type="molecule type" value="Genomic_DNA"/>
</dbReference>
<evidence type="ECO:0000256" key="7">
    <source>
        <dbReference type="ARBA" id="ARBA00022692"/>
    </source>
</evidence>
<evidence type="ECO:0000313" key="22">
    <source>
        <dbReference type="Proteomes" id="UP000092461"/>
    </source>
</evidence>
<keyword evidence="13 18" id="KW-0325">Glycoprotein</keyword>
<dbReference type="PANTHER" id="PTHR10896">
    <property type="entry name" value="GALACTOSYLGALACTOSYLXYLOSYLPROTEIN 3-BETA-GLUCURONOSYLTRANSFERASE BETA-1,3-GLUCURONYLTRANSFERASE"/>
    <property type="match status" value="1"/>
</dbReference>
<dbReference type="GO" id="GO:0050650">
    <property type="term" value="P:chondroitin sulfate proteoglycan biosynthetic process"/>
    <property type="evidence" value="ECO:0007669"/>
    <property type="project" value="TreeGrafter"/>
</dbReference>
<reference evidence="21" key="3">
    <citation type="submission" date="2020-05" db="UniProtKB">
        <authorList>
            <consortium name="EnsemblMetazoa"/>
        </authorList>
    </citation>
    <scope>IDENTIFICATION</scope>
    <source>
        <strain evidence="21">Jacobina</strain>
    </source>
</reference>
<dbReference type="RefSeq" id="XP_055685475.1">
    <property type="nucleotide sequence ID" value="XM_055829500.1"/>
</dbReference>
<feature type="binding site" evidence="17">
    <location>
        <position position="180"/>
    </location>
    <ligand>
        <name>Mn(2+)</name>
        <dbReference type="ChEBI" id="CHEBI:29035"/>
    </ligand>
</feature>
<dbReference type="GO" id="GO:0046872">
    <property type="term" value="F:metal ion binding"/>
    <property type="evidence" value="ECO:0007669"/>
    <property type="project" value="UniProtKB-KW"/>
</dbReference>